<comment type="caution">
    <text evidence="6">The sequence shown here is derived from an EMBL/GenBank/DDBJ whole genome shotgun (WGS) entry which is preliminary data.</text>
</comment>
<dbReference type="CDD" id="cd04233">
    <property type="entry name" value="Auracyanin"/>
    <property type="match status" value="1"/>
</dbReference>
<evidence type="ECO:0000256" key="4">
    <source>
        <dbReference type="ARBA" id="ARBA00023008"/>
    </source>
</evidence>
<dbReference type="GO" id="GO:0005507">
    <property type="term" value="F:copper ion binding"/>
    <property type="evidence" value="ECO:0007669"/>
    <property type="project" value="InterPro"/>
</dbReference>
<accession>A0A540V904</accession>
<evidence type="ECO:0000259" key="5">
    <source>
        <dbReference type="Pfam" id="PF00127"/>
    </source>
</evidence>
<dbReference type="PROSITE" id="PS00079">
    <property type="entry name" value="MULTICOPPER_OXIDASE1"/>
    <property type="match status" value="1"/>
</dbReference>
<organism evidence="6 7">
    <name type="scientific">Litorilinea aerophila</name>
    <dbReference type="NCBI Taxonomy" id="1204385"/>
    <lineage>
        <taxon>Bacteria</taxon>
        <taxon>Bacillati</taxon>
        <taxon>Chloroflexota</taxon>
        <taxon>Caldilineae</taxon>
        <taxon>Caldilineales</taxon>
        <taxon>Caldilineaceae</taxon>
        <taxon>Litorilinea</taxon>
    </lineage>
</organism>
<keyword evidence="4" id="KW-0186">Copper</keyword>
<evidence type="ECO:0000256" key="2">
    <source>
        <dbReference type="ARBA" id="ARBA00022723"/>
    </source>
</evidence>
<dbReference type="InterPro" id="IPR050845">
    <property type="entry name" value="Cu-binding_ET"/>
</dbReference>
<keyword evidence="3" id="KW-0249">Electron transport</keyword>
<protein>
    <submittedName>
        <fullName evidence="6">Auracyanin</fullName>
    </submittedName>
</protein>
<dbReference type="InterPro" id="IPR033138">
    <property type="entry name" value="Cu_oxidase_CS"/>
</dbReference>
<dbReference type="InterPro" id="IPR000923">
    <property type="entry name" value="BlueCu_1"/>
</dbReference>
<dbReference type="AlphaFoldDB" id="A0A540V904"/>
<keyword evidence="1" id="KW-0813">Transport</keyword>
<evidence type="ECO:0000313" key="7">
    <source>
        <dbReference type="Proteomes" id="UP000317371"/>
    </source>
</evidence>
<evidence type="ECO:0000256" key="1">
    <source>
        <dbReference type="ARBA" id="ARBA00022448"/>
    </source>
</evidence>
<dbReference type="PANTHER" id="PTHR38439">
    <property type="entry name" value="AURACYANIN-B"/>
    <property type="match status" value="1"/>
</dbReference>
<evidence type="ECO:0000313" key="6">
    <source>
        <dbReference type="EMBL" id="TQE93266.1"/>
    </source>
</evidence>
<keyword evidence="2" id="KW-0479">Metal-binding</keyword>
<dbReference type="PROSITE" id="PS51257">
    <property type="entry name" value="PROKAR_LIPOPROTEIN"/>
    <property type="match status" value="1"/>
</dbReference>
<dbReference type="GO" id="GO:0009055">
    <property type="term" value="F:electron transfer activity"/>
    <property type="evidence" value="ECO:0007669"/>
    <property type="project" value="InterPro"/>
</dbReference>
<reference evidence="6 7" key="1">
    <citation type="submission" date="2019-06" db="EMBL/GenBank/DDBJ databases">
        <title>Genome sequence of Litorilinea aerophila BAA-2444.</title>
        <authorList>
            <person name="Maclea K.S."/>
            <person name="Maurais E.G."/>
            <person name="Iannazzi L.C."/>
        </authorList>
    </citation>
    <scope>NUCLEOTIDE SEQUENCE [LARGE SCALE GENOMIC DNA]</scope>
    <source>
        <strain evidence="6 7">ATCC BAA-2444</strain>
    </source>
</reference>
<keyword evidence="7" id="KW-1185">Reference proteome</keyword>
<dbReference type="Proteomes" id="UP000317371">
    <property type="component" value="Unassembled WGS sequence"/>
</dbReference>
<dbReference type="OrthoDB" id="9816061at2"/>
<proteinExistence type="predicted"/>
<feature type="domain" description="Blue (type 1) copper" evidence="5">
    <location>
        <begin position="58"/>
        <end position="178"/>
    </location>
</feature>
<dbReference type="RefSeq" id="WP_141612364.1">
    <property type="nucleotide sequence ID" value="NZ_VIGC02000044.1"/>
</dbReference>
<dbReference type="PANTHER" id="PTHR38439:SF2">
    <property type="entry name" value="OUTER MEMBRANE PROTEIN H.8"/>
    <property type="match status" value="1"/>
</dbReference>
<dbReference type="InterPro" id="IPR028871">
    <property type="entry name" value="BlueCu_1_BS"/>
</dbReference>
<dbReference type="Gene3D" id="2.60.40.420">
    <property type="entry name" value="Cupredoxins - blue copper proteins"/>
    <property type="match status" value="1"/>
</dbReference>
<evidence type="ECO:0000256" key="3">
    <source>
        <dbReference type="ARBA" id="ARBA00022982"/>
    </source>
</evidence>
<dbReference type="InterPro" id="IPR008972">
    <property type="entry name" value="Cupredoxin"/>
</dbReference>
<name>A0A540V904_9CHLR</name>
<dbReference type="Pfam" id="PF00127">
    <property type="entry name" value="Copper-bind"/>
    <property type="match status" value="1"/>
</dbReference>
<dbReference type="PROSITE" id="PS00196">
    <property type="entry name" value="COPPER_BLUE"/>
    <property type="match status" value="1"/>
</dbReference>
<dbReference type="SUPFAM" id="SSF49503">
    <property type="entry name" value="Cupredoxins"/>
    <property type="match status" value="1"/>
</dbReference>
<dbReference type="InParanoid" id="A0A540V904"/>
<gene>
    <name evidence="6" type="ORF">FKZ61_22200</name>
</gene>
<dbReference type="EMBL" id="VIGC01000044">
    <property type="protein sequence ID" value="TQE93266.1"/>
    <property type="molecule type" value="Genomic_DNA"/>
</dbReference>
<sequence>MSTWIRQTVQQTVSLGKGAFVLLLVAAVLAGCGGSRSRASAGEGRSAATPTASPAVAELSLGTDGENMKFDKTEFTVRAGQEVQLTFHNSATTLQHNWVLVNGGDDVAEQVDQAAVAAGFDKGFIPDSDLILAHTRLLNGGEEETITFTAPSQPGDYTFLCTFPGHFQAGMKGVLHVQG</sequence>